<keyword evidence="2" id="KW-1185">Reference proteome</keyword>
<proteinExistence type="predicted"/>
<sequence>MLRMRRLCTLKAVKIRDVRLPEVIPIKYEPGYRTDRIGRYAGGQFFADVTGAYREGAVLGDDWRQEQRIYAVLHRFDDTGQHLGSDVLFAGVRADGDAVERADQTVTGWLSDIGPVTFCDIAIRPFRVDVDEVVFGLIDETSDDPEQSRSGPWAELYPQRLGFHEPWNGEYDT</sequence>
<dbReference type="EMBL" id="BONI01000021">
    <property type="protein sequence ID" value="GIG06198.1"/>
    <property type="molecule type" value="Genomic_DNA"/>
</dbReference>
<protein>
    <recommendedName>
        <fullName evidence="3">Formate hydrogenlyase regulatory protein HycA</fullName>
    </recommendedName>
</protein>
<dbReference type="AlphaFoldDB" id="A0A8J3P7A5"/>
<comment type="caution">
    <text evidence="1">The sequence shown here is derived from an EMBL/GenBank/DDBJ whole genome shotgun (WGS) entry which is preliminary data.</text>
</comment>
<dbReference type="Proteomes" id="UP000630887">
    <property type="component" value="Unassembled WGS sequence"/>
</dbReference>
<evidence type="ECO:0000313" key="1">
    <source>
        <dbReference type="EMBL" id="GIG06198.1"/>
    </source>
</evidence>
<organism evidence="1 2">
    <name type="scientific">Catellatospora coxensis</name>
    <dbReference type="NCBI Taxonomy" id="310354"/>
    <lineage>
        <taxon>Bacteria</taxon>
        <taxon>Bacillati</taxon>
        <taxon>Actinomycetota</taxon>
        <taxon>Actinomycetes</taxon>
        <taxon>Micromonosporales</taxon>
        <taxon>Micromonosporaceae</taxon>
        <taxon>Catellatospora</taxon>
    </lineage>
</organism>
<reference evidence="1 2" key="1">
    <citation type="submission" date="2021-01" db="EMBL/GenBank/DDBJ databases">
        <title>Whole genome shotgun sequence of Catellatospora coxensis NBRC 107359.</title>
        <authorList>
            <person name="Komaki H."/>
            <person name="Tamura T."/>
        </authorList>
    </citation>
    <scope>NUCLEOTIDE SEQUENCE [LARGE SCALE GENOMIC DNA]</scope>
    <source>
        <strain evidence="1 2">NBRC 107359</strain>
    </source>
</reference>
<name>A0A8J3P7A5_9ACTN</name>
<evidence type="ECO:0000313" key="2">
    <source>
        <dbReference type="Proteomes" id="UP000630887"/>
    </source>
</evidence>
<accession>A0A8J3P7A5</accession>
<gene>
    <name evidence="1" type="ORF">Cco03nite_28980</name>
</gene>
<evidence type="ECO:0008006" key="3">
    <source>
        <dbReference type="Google" id="ProtNLM"/>
    </source>
</evidence>